<dbReference type="AlphaFoldDB" id="X0W992"/>
<comment type="caution">
    <text evidence="1">The sequence shown here is derived from an EMBL/GenBank/DDBJ whole genome shotgun (WGS) entry which is preliminary data.</text>
</comment>
<dbReference type="Gene3D" id="1.10.10.60">
    <property type="entry name" value="Homeodomain-like"/>
    <property type="match status" value="1"/>
</dbReference>
<gene>
    <name evidence="1" type="ORF">S01H1_49134</name>
</gene>
<name>X0W992_9ZZZZ</name>
<proteinExistence type="predicted"/>
<accession>X0W992</accession>
<reference evidence="1" key="1">
    <citation type="journal article" date="2014" name="Front. Microbiol.">
        <title>High frequency of phylogenetically diverse reductive dehalogenase-homologous genes in deep subseafloor sedimentary metagenomes.</title>
        <authorList>
            <person name="Kawai M."/>
            <person name="Futagami T."/>
            <person name="Toyoda A."/>
            <person name="Takaki Y."/>
            <person name="Nishi S."/>
            <person name="Hori S."/>
            <person name="Arai W."/>
            <person name="Tsubouchi T."/>
            <person name="Morono Y."/>
            <person name="Uchiyama I."/>
            <person name="Ito T."/>
            <person name="Fujiyama A."/>
            <person name="Inagaki F."/>
            <person name="Takami H."/>
        </authorList>
    </citation>
    <scope>NUCLEOTIDE SEQUENCE</scope>
    <source>
        <strain evidence="1">Expedition CK06-06</strain>
    </source>
</reference>
<evidence type="ECO:0000313" key="1">
    <source>
        <dbReference type="EMBL" id="GAG19807.1"/>
    </source>
</evidence>
<organism evidence="1">
    <name type="scientific">marine sediment metagenome</name>
    <dbReference type="NCBI Taxonomy" id="412755"/>
    <lineage>
        <taxon>unclassified sequences</taxon>
        <taxon>metagenomes</taxon>
        <taxon>ecological metagenomes</taxon>
    </lineage>
</organism>
<protein>
    <submittedName>
        <fullName evidence="1">Uncharacterized protein</fullName>
    </submittedName>
</protein>
<dbReference type="EMBL" id="BARS01031584">
    <property type="protein sequence ID" value="GAG19807.1"/>
    <property type="molecule type" value="Genomic_DNA"/>
</dbReference>
<sequence length="108" mass="12251">MGRTTLQRILGDAADDTAPVKHYGPVTVRVELHPHQVQPAHIVINSLDFRTDARNLGTGQKRPDFLSPEQRERIMDMLGEGFKYDQLAEIFGVGAPRIRQIKKEMQDD</sequence>